<dbReference type="InParanoid" id="S8FWE0"/>
<evidence type="ECO:0000256" key="1">
    <source>
        <dbReference type="SAM" id="MobiDB-lite"/>
    </source>
</evidence>
<name>S8FWE0_FOMSC</name>
<dbReference type="HOGENOM" id="CLU_2454768_0_0_1"/>
<dbReference type="EMBL" id="KE504135">
    <property type="protein sequence ID" value="EPT02570.1"/>
    <property type="molecule type" value="Genomic_DNA"/>
</dbReference>
<evidence type="ECO:0000313" key="2">
    <source>
        <dbReference type="EMBL" id="EPT02570.1"/>
    </source>
</evidence>
<organism evidence="2 3">
    <name type="scientific">Fomitopsis schrenkii</name>
    <name type="common">Brown rot fungus</name>
    <dbReference type="NCBI Taxonomy" id="2126942"/>
    <lineage>
        <taxon>Eukaryota</taxon>
        <taxon>Fungi</taxon>
        <taxon>Dikarya</taxon>
        <taxon>Basidiomycota</taxon>
        <taxon>Agaricomycotina</taxon>
        <taxon>Agaricomycetes</taxon>
        <taxon>Polyporales</taxon>
        <taxon>Fomitopsis</taxon>
    </lineage>
</organism>
<accession>S8FWE0</accession>
<proteinExistence type="predicted"/>
<dbReference type="Proteomes" id="UP000015241">
    <property type="component" value="Unassembled WGS sequence"/>
</dbReference>
<dbReference type="AlphaFoldDB" id="S8FWE0"/>
<sequence length="89" mass="9653">MPAFQPAATKPSALLHSTAHVAGVPLQVERPTNDQTLARVPHAPDPDALRGRPFSLVRASLSVPPKTGMLLATRGRPHYVRLNARPLRH</sequence>
<keyword evidence="3" id="KW-1185">Reference proteome</keyword>
<evidence type="ECO:0000313" key="3">
    <source>
        <dbReference type="Proteomes" id="UP000015241"/>
    </source>
</evidence>
<gene>
    <name evidence="2" type="ORF">FOMPIDRAFT_1047912</name>
</gene>
<reference evidence="2 3" key="1">
    <citation type="journal article" date="2012" name="Science">
        <title>The Paleozoic origin of enzymatic lignin decomposition reconstructed from 31 fungal genomes.</title>
        <authorList>
            <person name="Floudas D."/>
            <person name="Binder M."/>
            <person name="Riley R."/>
            <person name="Barry K."/>
            <person name="Blanchette R.A."/>
            <person name="Henrissat B."/>
            <person name="Martinez A.T."/>
            <person name="Otillar R."/>
            <person name="Spatafora J.W."/>
            <person name="Yadav J.S."/>
            <person name="Aerts A."/>
            <person name="Benoit I."/>
            <person name="Boyd A."/>
            <person name="Carlson A."/>
            <person name="Copeland A."/>
            <person name="Coutinho P.M."/>
            <person name="de Vries R.P."/>
            <person name="Ferreira P."/>
            <person name="Findley K."/>
            <person name="Foster B."/>
            <person name="Gaskell J."/>
            <person name="Glotzer D."/>
            <person name="Gorecki P."/>
            <person name="Heitman J."/>
            <person name="Hesse C."/>
            <person name="Hori C."/>
            <person name="Igarashi K."/>
            <person name="Jurgens J.A."/>
            <person name="Kallen N."/>
            <person name="Kersten P."/>
            <person name="Kohler A."/>
            <person name="Kuees U."/>
            <person name="Kumar T.K.A."/>
            <person name="Kuo A."/>
            <person name="LaButti K."/>
            <person name="Larrondo L.F."/>
            <person name="Lindquist E."/>
            <person name="Ling A."/>
            <person name="Lombard V."/>
            <person name="Lucas S."/>
            <person name="Lundell T."/>
            <person name="Martin R."/>
            <person name="McLaughlin D.J."/>
            <person name="Morgenstern I."/>
            <person name="Morin E."/>
            <person name="Murat C."/>
            <person name="Nagy L.G."/>
            <person name="Nolan M."/>
            <person name="Ohm R.A."/>
            <person name="Patyshakuliyeva A."/>
            <person name="Rokas A."/>
            <person name="Ruiz-Duenas F.J."/>
            <person name="Sabat G."/>
            <person name="Salamov A."/>
            <person name="Samejima M."/>
            <person name="Schmutz J."/>
            <person name="Slot J.C."/>
            <person name="St John F."/>
            <person name="Stenlid J."/>
            <person name="Sun H."/>
            <person name="Sun S."/>
            <person name="Syed K."/>
            <person name="Tsang A."/>
            <person name="Wiebenga A."/>
            <person name="Young D."/>
            <person name="Pisabarro A."/>
            <person name="Eastwood D.C."/>
            <person name="Martin F."/>
            <person name="Cullen D."/>
            <person name="Grigoriev I.V."/>
            <person name="Hibbett D.S."/>
        </authorList>
    </citation>
    <scope>NUCLEOTIDE SEQUENCE</scope>
    <source>
        <strain evidence="3">FP-58527</strain>
    </source>
</reference>
<feature type="region of interest" description="Disordered" evidence="1">
    <location>
        <begin position="29"/>
        <end position="51"/>
    </location>
</feature>
<protein>
    <submittedName>
        <fullName evidence="2">Uncharacterized protein</fullName>
    </submittedName>
</protein>